<feature type="region of interest" description="Disordered" evidence="1">
    <location>
        <begin position="199"/>
        <end position="235"/>
    </location>
</feature>
<evidence type="ECO:0000313" key="2">
    <source>
        <dbReference type="EMBL" id="KIK57210.1"/>
    </source>
</evidence>
<sequence length="391" mass="42566">MDYDTPFCPVCDKQIAPKRTTQVVTENRPLPASARQRNLAQNRPVTKTKTIIDQGPFPLYCSDECKMADMLNPRQDSYSPPTYYIYPSTKSEHTEVSSSLSDVESESLCSMSTTDASYPSPTSEHPPNMSASTPITCQPKQRSRSFLSGRESRSSGPRHAAASLPTTSTFLNAYESSPSSDANLLSAFQGSFSRRCESRVSMYSGPPSPTSRSPPSVSALSTSPRRERPLLAQGAEGKLLVPDLLVRRPTASRRESSSSLASMASIASAPGAMTMRNRTGSMASVSSSRASATSPLARYGSDFGDEDRYDLSEEDESACEDSDAPFSPGLGSFGYPAPQRPLLGDMRAWSFDAAGSAFSTIREPRREKTQKKEKRQSYNPDGKKLFLFPTD</sequence>
<gene>
    <name evidence="2" type="ORF">GYMLUDRAFT_75718</name>
</gene>
<keyword evidence="3" id="KW-1185">Reference proteome</keyword>
<feature type="region of interest" description="Disordered" evidence="1">
    <location>
        <begin position="279"/>
        <end position="333"/>
    </location>
</feature>
<dbReference type="HOGENOM" id="CLU_706067_0_0_1"/>
<dbReference type="Proteomes" id="UP000053593">
    <property type="component" value="Unassembled WGS sequence"/>
</dbReference>
<name>A0A0D0B1Z0_9AGAR</name>
<dbReference type="OrthoDB" id="3365472at2759"/>
<dbReference type="AlphaFoldDB" id="A0A0D0B1Z0"/>
<feature type="compositionally biased region" description="Acidic residues" evidence="1">
    <location>
        <begin position="303"/>
        <end position="323"/>
    </location>
</feature>
<feature type="region of interest" description="Disordered" evidence="1">
    <location>
        <begin position="95"/>
        <end position="164"/>
    </location>
</feature>
<accession>A0A0D0B1Z0</accession>
<protein>
    <submittedName>
        <fullName evidence="2">Uncharacterized protein</fullName>
    </submittedName>
</protein>
<evidence type="ECO:0000256" key="1">
    <source>
        <dbReference type="SAM" id="MobiDB-lite"/>
    </source>
</evidence>
<proteinExistence type="predicted"/>
<dbReference type="EMBL" id="KN834792">
    <property type="protein sequence ID" value="KIK57210.1"/>
    <property type="molecule type" value="Genomic_DNA"/>
</dbReference>
<organism evidence="2 3">
    <name type="scientific">Collybiopsis luxurians FD-317 M1</name>
    <dbReference type="NCBI Taxonomy" id="944289"/>
    <lineage>
        <taxon>Eukaryota</taxon>
        <taxon>Fungi</taxon>
        <taxon>Dikarya</taxon>
        <taxon>Basidiomycota</taxon>
        <taxon>Agaricomycotina</taxon>
        <taxon>Agaricomycetes</taxon>
        <taxon>Agaricomycetidae</taxon>
        <taxon>Agaricales</taxon>
        <taxon>Marasmiineae</taxon>
        <taxon>Omphalotaceae</taxon>
        <taxon>Collybiopsis</taxon>
        <taxon>Collybiopsis luxurians</taxon>
    </lineage>
</organism>
<evidence type="ECO:0000313" key="3">
    <source>
        <dbReference type="Proteomes" id="UP000053593"/>
    </source>
</evidence>
<feature type="compositionally biased region" description="Polar residues" evidence="1">
    <location>
        <begin position="111"/>
        <end position="146"/>
    </location>
</feature>
<feature type="region of interest" description="Disordered" evidence="1">
    <location>
        <begin position="360"/>
        <end position="391"/>
    </location>
</feature>
<feature type="compositionally biased region" description="Low complexity" evidence="1">
    <location>
        <begin position="281"/>
        <end position="297"/>
    </location>
</feature>
<reference evidence="2 3" key="1">
    <citation type="submission" date="2014-04" db="EMBL/GenBank/DDBJ databases">
        <title>Evolutionary Origins and Diversification of the Mycorrhizal Mutualists.</title>
        <authorList>
            <consortium name="DOE Joint Genome Institute"/>
            <consortium name="Mycorrhizal Genomics Consortium"/>
            <person name="Kohler A."/>
            <person name="Kuo A."/>
            <person name="Nagy L.G."/>
            <person name="Floudas D."/>
            <person name="Copeland A."/>
            <person name="Barry K.W."/>
            <person name="Cichocki N."/>
            <person name="Veneault-Fourrey C."/>
            <person name="LaButti K."/>
            <person name="Lindquist E.A."/>
            <person name="Lipzen A."/>
            <person name="Lundell T."/>
            <person name="Morin E."/>
            <person name="Murat C."/>
            <person name="Riley R."/>
            <person name="Ohm R."/>
            <person name="Sun H."/>
            <person name="Tunlid A."/>
            <person name="Henrissat B."/>
            <person name="Grigoriev I.V."/>
            <person name="Hibbett D.S."/>
            <person name="Martin F."/>
        </authorList>
    </citation>
    <scope>NUCLEOTIDE SEQUENCE [LARGE SCALE GENOMIC DNA]</scope>
    <source>
        <strain evidence="2 3">FD-317 M1</strain>
    </source>
</reference>
<feature type="compositionally biased region" description="Low complexity" evidence="1">
    <location>
        <begin position="96"/>
        <end position="110"/>
    </location>
</feature>